<dbReference type="SUPFAM" id="SSF54506">
    <property type="entry name" value="Diaminopimelate epimerase-like"/>
    <property type="match status" value="1"/>
</dbReference>
<dbReference type="PIRSF" id="PIRSF016184">
    <property type="entry name" value="PhzC_PhzF"/>
    <property type="match status" value="1"/>
</dbReference>
<reference evidence="4" key="1">
    <citation type="journal article" date="2014" name="Int. J. Syst. Evol. Microbiol.">
        <title>Complete genome sequence of Corynebacterium casei LMG S-19264T (=DSM 44701T), isolated from a smear-ripened cheese.</title>
        <authorList>
            <consortium name="US DOE Joint Genome Institute (JGI-PGF)"/>
            <person name="Walter F."/>
            <person name="Albersmeier A."/>
            <person name="Kalinowski J."/>
            <person name="Ruckert C."/>
        </authorList>
    </citation>
    <scope>NUCLEOTIDE SEQUENCE</scope>
    <source>
        <strain evidence="4">KCTC 12343</strain>
    </source>
</reference>
<dbReference type="OrthoDB" id="9788221at2"/>
<proteinExistence type="inferred from homology"/>
<dbReference type="PANTHER" id="PTHR13774:SF39">
    <property type="entry name" value="BIOSYNTHESIS PROTEIN, PUTATIVE-RELATED"/>
    <property type="match status" value="1"/>
</dbReference>
<gene>
    <name evidence="5" type="ORF">EYF70_14205</name>
    <name evidence="4" type="ORF">GCM10007387_21200</name>
</gene>
<comment type="similarity">
    <text evidence="1">Belongs to the PhzF family.</text>
</comment>
<dbReference type="Pfam" id="PF02567">
    <property type="entry name" value="PhzC-PhzF"/>
    <property type="match status" value="1"/>
</dbReference>
<dbReference type="GO" id="GO:0005737">
    <property type="term" value="C:cytoplasm"/>
    <property type="evidence" value="ECO:0007669"/>
    <property type="project" value="TreeGrafter"/>
</dbReference>
<dbReference type="GO" id="GO:0016853">
    <property type="term" value="F:isomerase activity"/>
    <property type="evidence" value="ECO:0007669"/>
    <property type="project" value="UniProtKB-KW"/>
</dbReference>
<reference evidence="4" key="3">
    <citation type="submission" date="2022-12" db="EMBL/GenBank/DDBJ databases">
        <authorList>
            <person name="Sun Q."/>
            <person name="Kim S."/>
        </authorList>
    </citation>
    <scope>NUCLEOTIDE SEQUENCE</scope>
    <source>
        <strain evidence="4">KCTC 12343</strain>
    </source>
</reference>
<sequence>MERRIFHVDAFTRTPGRGNAAGVVLDADGMNETAMLRIAAQLGYSETAFVLAPSDGGHDVHVRFFTPAVEVPVCGHATVAAHYVRAAVLGIEGSFVQKTGAGLQRITAARHEGDWRIAIRQGAPTFGEPVAEALRGRIAAALGIRAGDLAAGLPVQVVSTGHSKVLVPLADGALLDGLQPDPEALADLSGEVGSKGWFPFAVGGGRTDGRMFAPAIGIAEDPVTGNANGPLGAYLVRHGLMPHDGKRLAFEGHQGRALGRDGIVHVAVDIADGAPAVVTIAGDAAIRLDSGAAVR</sequence>
<dbReference type="Proteomes" id="UP000628442">
    <property type="component" value="Unassembled WGS sequence"/>
</dbReference>
<feature type="active site" evidence="3">
    <location>
        <position position="46"/>
    </location>
</feature>
<dbReference type="PANTHER" id="PTHR13774">
    <property type="entry name" value="PHENAZINE BIOSYNTHESIS PROTEIN"/>
    <property type="match status" value="1"/>
</dbReference>
<dbReference type="NCBIfam" id="TIGR00654">
    <property type="entry name" value="PhzF_family"/>
    <property type="match status" value="1"/>
</dbReference>
<organism evidence="4 7">
    <name type="scientific">Pseudoduganella albidiflava</name>
    <dbReference type="NCBI Taxonomy" id="321983"/>
    <lineage>
        <taxon>Bacteria</taxon>
        <taxon>Pseudomonadati</taxon>
        <taxon>Pseudomonadota</taxon>
        <taxon>Betaproteobacteria</taxon>
        <taxon>Burkholderiales</taxon>
        <taxon>Oxalobacteraceae</taxon>
        <taxon>Telluria group</taxon>
        <taxon>Pseudoduganella</taxon>
    </lineage>
</organism>
<dbReference type="AlphaFoldDB" id="A0A411WYV5"/>
<name>A0A411WYV5_9BURK</name>
<accession>A0A411WYV5</accession>
<dbReference type="Proteomes" id="UP000292307">
    <property type="component" value="Chromosome"/>
</dbReference>
<dbReference type="Gene3D" id="3.10.310.10">
    <property type="entry name" value="Diaminopimelate Epimerase, Chain A, domain 1"/>
    <property type="match status" value="2"/>
</dbReference>
<evidence type="ECO:0000313" key="5">
    <source>
        <dbReference type="EMBL" id="QBI01876.1"/>
    </source>
</evidence>
<evidence type="ECO:0000256" key="2">
    <source>
        <dbReference type="ARBA" id="ARBA00023235"/>
    </source>
</evidence>
<evidence type="ECO:0000256" key="3">
    <source>
        <dbReference type="PIRSR" id="PIRSR016184-1"/>
    </source>
</evidence>
<evidence type="ECO:0000313" key="7">
    <source>
        <dbReference type="Proteomes" id="UP000628442"/>
    </source>
</evidence>
<evidence type="ECO:0000256" key="1">
    <source>
        <dbReference type="ARBA" id="ARBA00008270"/>
    </source>
</evidence>
<evidence type="ECO:0000313" key="4">
    <source>
        <dbReference type="EMBL" id="GGY38946.1"/>
    </source>
</evidence>
<dbReference type="EMBL" id="BMWV01000004">
    <property type="protein sequence ID" value="GGY38946.1"/>
    <property type="molecule type" value="Genomic_DNA"/>
</dbReference>
<reference evidence="5 6" key="2">
    <citation type="submission" date="2019-02" db="EMBL/GenBank/DDBJ databases">
        <title>Draft Genome Sequences of Six Type Strains of the Genus Massilia.</title>
        <authorList>
            <person name="Miess H."/>
            <person name="Frediansyhah A."/>
            <person name="Gross H."/>
        </authorList>
    </citation>
    <scope>NUCLEOTIDE SEQUENCE [LARGE SCALE GENOMIC DNA]</scope>
    <source>
        <strain evidence="5 6">DSM 17472</strain>
    </source>
</reference>
<protein>
    <submittedName>
        <fullName evidence="5">PhzF family phenazine biosynthesis isomerase</fullName>
    </submittedName>
</protein>
<dbReference type="InterPro" id="IPR003719">
    <property type="entry name" value="Phenazine_PhzF-like"/>
</dbReference>
<dbReference type="RefSeq" id="WP_131145994.1">
    <property type="nucleotide sequence ID" value="NZ_BMWV01000004.1"/>
</dbReference>
<keyword evidence="6" id="KW-1185">Reference proteome</keyword>
<evidence type="ECO:0000313" key="6">
    <source>
        <dbReference type="Proteomes" id="UP000292307"/>
    </source>
</evidence>
<dbReference type="EMBL" id="CP036401">
    <property type="protein sequence ID" value="QBI01876.1"/>
    <property type="molecule type" value="Genomic_DNA"/>
</dbReference>
<keyword evidence="2 5" id="KW-0413">Isomerase</keyword>